<keyword evidence="2" id="KW-0560">Oxidoreductase</keyword>
<organism evidence="4 5">
    <name type="scientific">Helcococcus bovis</name>
    <dbReference type="NCBI Taxonomy" id="3153252"/>
    <lineage>
        <taxon>Bacteria</taxon>
        <taxon>Bacillati</taxon>
        <taxon>Bacillota</taxon>
        <taxon>Tissierellia</taxon>
        <taxon>Tissierellales</taxon>
        <taxon>Peptoniphilaceae</taxon>
        <taxon>Helcococcus</taxon>
    </lineage>
</organism>
<evidence type="ECO:0000313" key="5">
    <source>
        <dbReference type="Proteomes" id="UP001629536"/>
    </source>
</evidence>
<protein>
    <recommendedName>
        <fullName evidence="3">NADH:flavin oxidoreductase/NADH oxidase N-terminal domain-containing protein</fullName>
    </recommendedName>
</protein>
<name>A0ABW9F3W4_9FIRM</name>
<reference evidence="4 5" key="1">
    <citation type="journal article" date="2024" name="Front. Microbiol.">
        <title>Pangenomic and biochemical analyses of Helcococcus ovis reveal widespread tetracycline resistance and a novel bacterial species, Helcococcus bovis.</title>
        <authorList>
            <person name="Cunha F."/>
            <person name="Zhai Y."/>
            <person name="Casaro S."/>
            <person name="Jones K.L."/>
            <person name="Hernandez M."/>
            <person name="Bisinotto R.S."/>
            <person name="Kariyawasam S."/>
            <person name="Brown M.B."/>
            <person name="Phillips A."/>
            <person name="Jeong K.C."/>
            <person name="Galvao K.N."/>
        </authorList>
    </citation>
    <scope>NUCLEOTIDE SEQUENCE [LARGE SCALE GENOMIC DNA]</scope>
    <source>
        <strain evidence="4 5">KG197</strain>
    </source>
</reference>
<evidence type="ECO:0000256" key="1">
    <source>
        <dbReference type="ARBA" id="ARBA00022630"/>
    </source>
</evidence>
<dbReference type="InterPro" id="IPR001155">
    <property type="entry name" value="OxRdtase_FMN_N"/>
</dbReference>
<accession>A0ABW9F3W4</accession>
<keyword evidence="1" id="KW-0285">Flavoprotein</keyword>
<comment type="caution">
    <text evidence="4">The sequence shown here is derived from an EMBL/GenBank/DDBJ whole genome shotgun (WGS) entry which is preliminary data.</text>
</comment>
<feature type="domain" description="NADH:flavin oxidoreductase/NADH oxidase N-terminal" evidence="3">
    <location>
        <begin position="9"/>
        <end position="116"/>
    </location>
</feature>
<dbReference type="Gene3D" id="3.20.20.70">
    <property type="entry name" value="Aldolase class I"/>
    <property type="match status" value="1"/>
</dbReference>
<proteinExistence type="predicted"/>
<dbReference type="InterPro" id="IPR013785">
    <property type="entry name" value="Aldolase_TIM"/>
</dbReference>
<dbReference type="PANTHER" id="PTHR43656:SF2">
    <property type="entry name" value="BINDING OXIDOREDUCTASE, PUTATIVE (AFU_ORTHOLOGUE AFUA_2G08260)-RELATED"/>
    <property type="match status" value="1"/>
</dbReference>
<gene>
    <name evidence="4" type="ORF">ABGF40_00430</name>
</gene>
<evidence type="ECO:0000256" key="2">
    <source>
        <dbReference type="ARBA" id="ARBA00023002"/>
    </source>
</evidence>
<dbReference type="EMBL" id="JBFNFH010000001">
    <property type="protein sequence ID" value="MFM1524136.1"/>
    <property type="molecule type" value="Genomic_DNA"/>
</dbReference>
<keyword evidence="5" id="KW-1185">Reference proteome</keyword>
<dbReference type="SUPFAM" id="SSF51395">
    <property type="entry name" value="FMN-linked oxidoreductases"/>
    <property type="match status" value="1"/>
</dbReference>
<dbReference type="InterPro" id="IPR051799">
    <property type="entry name" value="NADH_flavin_oxidoreductase"/>
</dbReference>
<sequence>MKKTCKHPKKDGNKVILQIKHSGVKVKNKEKFGPSSITPDINELTNQEINQIIKDFGISTKKAFLAGFDGVEIHGANHYLLQQFMSKNTNRRNDSWGGNLSKRMNFPIEVVKEVKNLYLN</sequence>
<dbReference type="Pfam" id="PF00724">
    <property type="entry name" value="Oxidored_FMN"/>
    <property type="match status" value="1"/>
</dbReference>
<dbReference type="Proteomes" id="UP001629536">
    <property type="component" value="Unassembled WGS sequence"/>
</dbReference>
<evidence type="ECO:0000313" key="4">
    <source>
        <dbReference type="EMBL" id="MFM1524136.1"/>
    </source>
</evidence>
<evidence type="ECO:0000259" key="3">
    <source>
        <dbReference type="Pfam" id="PF00724"/>
    </source>
</evidence>
<dbReference type="PANTHER" id="PTHR43656">
    <property type="entry name" value="BINDING OXIDOREDUCTASE, PUTATIVE (AFU_ORTHOLOGUE AFUA_2G08260)-RELATED"/>
    <property type="match status" value="1"/>
</dbReference>
<dbReference type="RefSeq" id="WP_408126173.1">
    <property type="nucleotide sequence ID" value="NZ_JBFNFH010000001.1"/>
</dbReference>